<dbReference type="Proteomes" id="UP000035904">
    <property type="component" value="Unassembled WGS sequence"/>
</dbReference>
<gene>
    <name evidence="1" type="ORF">ABW01_01190</name>
</gene>
<dbReference type="AlphaFoldDB" id="A0A0J1I4Q7"/>
<reference evidence="1 2" key="1">
    <citation type="submission" date="2015-05" db="EMBL/GenBank/DDBJ databases">
        <title>Whole genome sequence and identification of bacterial endophytes from Costus igneus.</title>
        <authorList>
            <person name="Lee Y.P."/>
            <person name="Gan H.M."/>
            <person name="Eng W."/>
            <person name="Wheatley M.S."/>
            <person name="Caraballo A."/>
            <person name="Polter S."/>
            <person name="Savka M.A."/>
            <person name="Hudson A.O."/>
        </authorList>
    </citation>
    <scope>NUCLEOTIDE SEQUENCE [LARGE SCALE GENOMIC DNA]</scope>
    <source>
        <strain evidence="1 2">RIT375</strain>
    </source>
</reference>
<evidence type="ECO:0000313" key="2">
    <source>
        <dbReference type="Proteomes" id="UP000035904"/>
    </source>
</evidence>
<proteinExistence type="predicted"/>
<protein>
    <submittedName>
        <fullName evidence="1">Uncharacterized protein</fullName>
    </submittedName>
</protein>
<dbReference type="PATRIC" id="fig|1392.242.peg.246"/>
<dbReference type="EMBL" id="LDPG01000001">
    <property type="protein sequence ID" value="KLV20917.1"/>
    <property type="molecule type" value="Genomic_DNA"/>
</dbReference>
<accession>A0A0J1I4Q7</accession>
<organism evidence="1 2">
    <name type="scientific">Bacillus anthracis</name>
    <name type="common">anthrax bacterium</name>
    <dbReference type="NCBI Taxonomy" id="1392"/>
    <lineage>
        <taxon>Bacteria</taxon>
        <taxon>Bacillati</taxon>
        <taxon>Bacillota</taxon>
        <taxon>Bacilli</taxon>
        <taxon>Bacillales</taxon>
        <taxon>Bacillaceae</taxon>
        <taxon>Bacillus</taxon>
        <taxon>Bacillus cereus group</taxon>
    </lineage>
</organism>
<comment type="caution">
    <text evidence="1">The sequence shown here is derived from an EMBL/GenBank/DDBJ whole genome shotgun (WGS) entry which is preliminary data.</text>
</comment>
<dbReference type="RefSeq" id="WP_001072817.1">
    <property type="nucleotide sequence ID" value="NZ_CP085402.1"/>
</dbReference>
<sequence length="157" mass="18465">MNQLSNLTPSGSRSWLRSVHEQRKNRSIQLGMLTIDTLISNGIPVTYKNIHEKSKELDVTGKGIHSNTIKRNEELYSYYKQYSKTFKIKQNKKKTAPQTTFDESTIRNISPSRNILKVRSKYMKLSKEELVDKLIQTEQYLARNHQKWVTGHFEMFK</sequence>
<evidence type="ECO:0000313" key="1">
    <source>
        <dbReference type="EMBL" id="KLV20917.1"/>
    </source>
</evidence>
<name>A0A0J1I4Q7_BACAN</name>